<evidence type="ECO:0000256" key="2">
    <source>
        <dbReference type="ARBA" id="ARBA00022801"/>
    </source>
</evidence>
<dbReference type="Proteomes" id="UP000623172">
    <property type="component" value="Unassembled WGS sequence"/>
</dbReference>
<dbReference type="AlphaFoldDB" id="A0A926D5E6"/>
<evidence type="ECO:0000313" key="5">
    <source>
        <dbReference type="EMBL" id="MBC8531729.1"/>
    </source>
</evidence>
<dbReference type="PIRSF" id="PIRSF001235">
    <property type="entry name" value="Amidase_carbamoylase"/>
    <property type="match status" value="1"/>
</dbReference>
<feature type="binding site" evidence="3">
    <location>
        <position position="120"/>
    </location>
    <ligand>
        <name>Zn(2+)</name>
        <dbReference type="ChEBI" id="CHEBI:29105"/>
        <label>2</label>
    </ligand>
</feature>
<gene>
    <name evidence="5" type="ORF">H8696_07690</name>
</gene>
<evidence type="ECO:0000256" key="3">
    <source>
        <dbReference type="PIRSR" id="PIRSR001235-1"/>
    </source>
</evidence>
<dbReference type="SUPFAM" id="SSF53187">
    <property type="entry name" value="Zn-dependent exopeptidases"/>
    <property type="match status" value="1"/>
</dbReference>
<dbReference type="EC" id="3.5.-.-" evidence="5"/>
<dbReference type="InterPro" id="IPR036264">
    <property type="entry name" value="Bact_exopeptidase_dim_dom"/>
</dbReference>
<comment type="similarity">
    <text evidence="1">Belongs to the peptidase M20 family.</text>
</comment>
<comment type="cofactor">
    <cofactor evidence="3">
        <name>Zn(2+)</name>
        <dbReference type="ChEBI" id="CHEBI:29105"/>
    </cofactor>
    <text evidence="3">Binds 2 Zn(2+) ions per subunit.</text>
</comment>
<proteinExistence type="inferred from homology"/>
<dbReference type="NCBIfam" id="TIGR01879">
    <property type="entry name" value="hydantase"/>
    <property type="match status" value="1"/>
</dbReference>
<dbReference type="InterPro" id="IPR010158">
    <property type="entry name" value="Amidase_Cbmase"/>
</dbReference>
<sequence>MKYEISTFLENLSHFSAPGPGVTRRSFTKESQDAWEYIIGTMESLGLDVQTDNLGTIAGHLEGRRKESIVLGSHYDSVIQGGKYDGAVGIAVGLAVAAYFTGKGIQPEYSLDILATNDEEGGTIGDGFLSSKHICGLLQEEKCRNEATGKSLNAYISEGWYTKNGRGRDDLRLNTAFQNVIQYIETHIEQGGILWENQEQIGVVKHIVGLTKLFVTIRGVSNHAGTTPMNLRKDAMVAAAKVISKIPELARAYEGAVATVGAIYCSPNADNVIPGEVRFAVDIRSACDEDRRELVDAIASLIQQESPVSCEIVQSLNQVAVAMAPKLVSAMERICRDAHYRYRVMNSGAGHDAQLFGLYLDTVMLFIPSQEGISHSPQEFSRIEDMERAAQVLIDYTLSLG</sequence>
<dbReference type="SUPFAM" id="SSF55031">
    <property type="entry name" value="Bacterial exopeptidase dimerisation domain"/>
    <property type="match status" value="1"/>
</dbReference>
<dbReference type="RefSeq" id="WP_249316338.1">
    <property type="nucleotide sequence ID" value="NZ_JACRSR010000002.1"/>
</dbReference>
<comment type="caution">
    <text evidence="5">The sequence shown here is derived from an EMBL/GenBank/DDBJ whole genome shotgun (WGS) entry which is preliminary data.</text>
</comment>
<keyword evidence="6" id="KW-1185">Reference proteome</keyword>
<feature type="binding site" evidence="3">
    <location>
        <position position="74"/>
    </location>
    <ligand>
        <name>Zn(2+)</name>
        <dbReference type="ChEBI" id="CHEBI:29105"/>
        <label>1</label>
    </ligand>
</feature>
<keyword evidence="3" id="KW-0862">Zinc</keyword>
<dbReference type="PANTHER" id="PTHR32494">
    <property type="entry name" value="ALLANTOATE DEIMINASE-RELATED"/>
    <property type="match status" value="1"/>
</dbReference>
<dbReference type="InterPro" id="IPR002933">
    <property type="entry name" value="Peptidase_M20"/>
</dbReference>
<evidence type="ECO:0000256" key="1">
    <source>
        <dbReference type="ARBA" id="ARBA00006153"/>
    </source>
</evidence>
<dbReference type="InterPro" id="IPR011650">
    <property type="entry name" value="Peptidase_M20_dimer"/>
</dbReference>
<evidence type="ECO:0000259" key="4">
    <source>
        <dbReference type="Pfam" id="PF07687"/>
    </source>
</evidence>
<dbReference type="GO" id="GO:0046872">
    <property type="term" value="F:metal ion binding"/>
    <property type="evidence" value="ECO:0007669"/>
    <property type="project" value="UniProtKB-KW"/>
</dbReference>
<feature type="binding site" evidence="3">
    <location>
        <position position="375"/>
    </location>
    <ligand>
        <name>Zn(2+)</name>
        <dbReference type="ChEBI" id="CHEBI:29105"/>
        <label>2</label>
    </ligand>
</feature>
<keyword evidence="2 5" id="KW-0378">Hydrolase</keyword>
<dbReference type="EMBL" id="JACRSR010000002">
    <property type="protein sequence ID" value="MBC8531729.1"/>
    <property type="molecule type" value="Genomic_DNA"/>
</dbReference>
<feature type="binding site" evidence="3">
    <location>
        <position position="85"/>
    </location>
    <ligand>
        <name>Zn(2+)</name>
        <dbReference type="ChEBI" id="CHEBI:29105"/>
        <label>2</label>
    </ligand>
</feature>
<reference evidence="5" key="1">
    <citation type="submission" date="2020-08" db="EMBL/GenBank/DDBJ databases">
        <title>Genome public.</title>
        <authorList>
            <person name="Liu C."/>
            <person name="Sun Q."/>
        </authorList>
    </citation>
    <scope>NUCLEOTIDE SEQUENCE</scope>
    <source>
        <strain evidence="5">NSJ-53</strain>
    </source>
</reference>
<keyword evidence="3" id="KW-0479">Metal-binding</keyword>
<dbReference type="Gene3D" id="3.30.70.360">
    <property type="match status" value="1"/>
</dbReference>
<dbReference type="GO" id="GO:0016813">
    <property type="term" value="F:hydrolase activity, acting on carbon-nitrogen (but not peptide) bonds, in linear amidines"/>
    <property type="evidence" value="ECO:0007669"/>
    <property type="project" value="InterPro"/>
</dbReference>
<dbReference type="PANTHER" id="PTHR32494:SF5">
    <property type="entry name" value="ALLANTOATE AMIDOHYDROLASE"/>
    <property type="match status" value="1"/>
</dbReference>
<dbReference type="Gene3D" id="3.40.630.10">
    <property type="entry name" value="Zn peptidases"/>
    <property type="match status" value="1"/>
</dbReference>
<organism evidence="5 6">
    <name type="scientific">Gehongia tenuis</name>
    <dbReference type="NCBI Taxonomy" id="2763655"/>
    <lineage>
        <taxon>Bacteria</taxon>
        <taxon>Bacillati</taxon>
        <taxon>Bacillota</taxon>
        <taxon>Clostridia</taxon>
        <taxon>Christensenellales</taxon>
        <taxon>Christensenellaceae</taxon>
        <taxon>Gehongia</taxon>
    </lineage>
</organism>
<feature type="binding site" evidence="3">
    <location>
        <position position="187"/>
    </location>
    <ligand>
        <name>Zn(2+)</name>
        <dbReference type="ChEBI" id="CHEBI:29105"/>
        <label>1</label>
    </ligand>
</feature>
<dbReference type="Pfam" id="PF01546">
    <property type="entry name" value="Peptidase_M20"/>
    <property type="match status" value="1"/>
</dbReference>
<feature type="domain" description="Peptidase M20 dimerisation" evidence="4">
    <location>
        <begin position="209"/>
        <end position="307"/>
    </location>
</feature>
<name>A0A926D5E6_9FIRM</name>
<feature type="binding site" evidence="3">
    <location>
        <position position="85"/>
    </location>
    <ligand>
        <name>Zn(2+)</name>
        <dbReference type="ChEBI" id="CHEBI:29105"/>
        <label>1</label>
    </ligand>
</feature>
<dbReference type="Pfam" id="PF07687">
    <property type="entry name" value="M20_dimer"/>
    <property type="match status" value="1"/>
</dbReference>
<protein>
    <submittedName>
        <fullName evidence="5">Hydantoinase/carbamoylase family amidase</fullName>
        <ecNumber evidence="5">3.5.-.-</ecNumber>
    </submittedName>
</protein>
<accession>A0A926D5E6</accession>
<evidence type="ECO:0000313" key="6">
    <source>
        <dbReference type="Proteomes" id="UP000623172"/>
    </source>
</evidence>